<dbReference type="AlphaFoldDB" id="A0A662YXT1"/>
<accession>A0A662YXT1</accession>
<feature type="region of interest" description="Disordered" evidence="1">
    <location>
        <begin position="1"/>
        <end position="83"/>
    </location>
</feature>
<proteinExistence type="predicted"/>
<dbReference type="EMBL" id="SCEB01000119">
    <property type="protein sequence ID" value="RXN00857.1"/>
    <property type="molecule type" value="Genomic_DNA"/>
</dbReference>
<evidence type="ECO:0000313" key="2">
    <source>
        <dbReference type="EMBL" id="RXN00857.1"/>
    </source>
</evidence>
<evidence type="ECO:0000313" key="3">
    <source>
        <dbReference type="Proteomes" id="UP000289886"/>
    </source>
</evidence>
<keyword evidence="3" id="KW-1185">Reference proteome</keyword>
<reference evidence="2 3" key="1">
    <citation type="submission" date="2019-01" db="EMBL/GenBank/DDBJ databases">
        <title>Draft Genome and Complete Hox-Cluster Characterization of the Sterlet Sturgeon (Acipenser ruthenus).</title>
        <authorList>
            <person name="Wei Q."/>
        </authorList>
    </citation>
    <scope>NUCLEOTIDE SEQUENCE [LARGE SCALE GENOMIC DNA]</scope>
    <source>
        <strain evidence="2">WHYD16114868_AA</strain>
        <tissue evidence="2">Blood</tissue>
    </source>
</reference>
<organism evidence="2 3">
    <name type="scientific">Acipenser ruthenus</name>
    <name type="common">Sterlet sturgeon</name>
    <dbReference type="NCBI Taxonomy" id="7906"/>
    <lineage>
        <taxon>Eukaryota</taxon>
        <taxon>Metazoa</taxon>
        <taxon>Chordata</taxon>
        <taxon>Craniata</taxon>
        <taxon>Vertebrata</taxon>
        <taxon>Euteleostomi</taxon>
        <taxon>Actinopterygii</taxon>
        <taxon>Chondrostei</taxon>
        <taxon>Acipenseriformes</taxon>
        <taxon>Acipenseridae</taxon>
        <taxon>Acipenser</taxon>
    </lineage>
</organism>
<dbReference type="Proteomes" id="UP000289886">
    <property type="component" value="Unassembled WGS sequence"/>
</dbReference>
<comment type="caution">
    <text evidence="2">The sequence shown here is derived from an EMBL/GenBank/DDBJ whole genome shotgun (WGS) entry which is preliminary data.</text>
</comment>
<evidence type="ECO:0000256" key="1">
    <source>
        <dbReference type="SAM" id="MobiDB-lite"/>
    </source>
</evidence>
<sequence>MSGEGESVWGPVSVSHGSTEPPLGAARRGSSKSEIPAGDGSLPAVTVYQGLGTGGRDGPGSQSGSVLAPGSGREVSGSAESQPAVATVSFLADSLSQQEGGGVAVADYDTMEEAEFSVGEDLEDDGGLSDSSLLSSISRGNPIVLHCATVPPSPPHHQSRFVAKGQCQIKHPEAILSLPNCLEFL</sequence>
<protein>
    <submittedName>
        <fullName evidence="2">Uncharacterized protein</fullName>
    </submittedName>
</protein>
<gene>
    <name evidence="2" type="ORF">EOD39_8476</name>
</gene>
<name>A0A662YXT1_ACIRT</name>